<name>A0A0N4U7L0_DRAME</name>
<dbReference type="WBParaSite" id="DME_0000297601-mRNA-1">
    <property type="protein sequence ID" value="DME_0000297601-mRNA-1"/>
    <property type="gene ID" value="DME_0000297601"/>
</dbReference>
<organism evidence="2 4">
    <name type="scientific">Dracunculus medinensis</name>
    <name type="common">Guinea worm</name>
    <dbReference type="NCBI Taxonomy" id="318479"/>
    <lineage>
        <taxon>Eukaryota</taxon>
        <taxon>Metazoa</taxon>
        <taxon>Ecdysozoa</taxon>
        <taxon>Nematoda</taxon>
        <taxon>Chromadorea</taxon>
        <taxon>Rhabditida</taxon>
        <taxon>Spirurina</taxon>
        <taxon>Dracunculoidea</taxon>
        <taxon>Dracunculidae</taxon>
        <taxon>Dracunculus</taxon>
    </lineage>
</organism>
<dbReference type="OrthoDB" id="5864875at2759"/>
<proteinExistence type="predicted"/>
<reference evidence="4" key="1">
    <citation type="submission" date="2017-02" db="UniProtKB">
        <authorList>
            <consortium name="WormBaseParasite"/>
        </authorList>
    </citation>
    <scope>IDENTIFICATION</scope>
</reference>
<dbReference type="Proteomes" id="UP000038040">
    <property type="component" value="Unplaced"/>
</dbReference>
<protein>
    <submittedName>
        <fullName evidence="4">Enkurin domain-containing protein</fullName>
    </submittedName>
</protein>
<dbReference type="EMBL" id="UYYG01001159">
    <property type="protein sequence ID" value="VDN57162.1"/>
    <property type="molecule type" value="Genomic_DNA"/>
</dbReference>
<dbReference type="Proteomes" id="UP000274756">
    <property type="component" value="Unassembled WGS sequence"/>
</dbReference>
<evidence type="ECO:0000313" key="1">
    <source>
        <dbReference type="EMBL" id="VDN57162.1"/>
    </source>
</evidence>
<evidence type="ECO:0000313" key="4">
    <source>
        <dbReference type="WBParaSite" id="DME_0000297601-mRNA-1"/>
    </source>
</evidence>
<keyword evidence="3" id="KW-1185">Reference proteome</keyword>
<sequence>MIESPQHRRFSPMFLERLREDNPTTIHGEAYRSNIRTVTPTYKYDLNKSSQELTLGSTSNLPEAVGDYKVKETQDHYKLQMIDPKISSNANMPYLSQSVSGSYRRNLDFPSEHSKRSFLKLDPLEKRRIRSVETRPITTSAYLTESVDRHRDMEASRLREYLKAKEGDANKPWHKPNWPGPKERDDKELQEIKKTIETLQKVCVPYYIVDYA</sequence>
<dbReference type="AlphaFoldDB" id="A0A0N4U7L0"/>
<evidence type="ECO:0000313" key="2">
    <source>
        <dbReference type="Proteomes" id="UP000038040"/>
    </source>
</evidence>
<evidence type="ECO:0000313" key="3">
    <source>
        <dbReference type="Proteomes" id="UP000274756"/>
    </source>
</evidence>
<accession>A0A0N4U7L0</accession>
<gene>
    <name evidence="1" type="ORF">DME_LOCUS7135</name>
</gene>
<reference evidence="1 3" key="2">
    <citation type="submission" date="2018-11" db="EMBL/GenBank/DDBJ databases">
        <authorList>
            <consortium name="Pathogen Informatics"/>
        </authorList>
    </citation>
    <scope>NUCLEOTIDE SEQUENCE [LARGE SCALE GENOMIC DNA]</scope>
</reference>